<name>A0ABP3UFW3_9FLAO</name>
<dbReference type="Proteomes" id="UP001501758">
    <property type="component" value="Unassembled WGS sequence"/>
</dbReference>
<evidence type="ECO:0000313" key="7">
    <source>
        <dbReference type="Proteomes" id="UP001501758"/>
    </source>
</evidence>
<evidence type="ECO:0000256" key="3">
    <source>
        <dbReference type="ARBA" id="ARBA00022679"/>
    </source>
</evidence>
<keyword evidence="7" id="KW-1185">Reference proteome</keyword>
<dbReference type="InterPro" id="IPR015422">
    <property type="entry name" value="PyrdxlP-dep_Trfase_small"/>
</dbReference>
<keyword evidence="3" id="KW-0808">Transferase</keyword>
<dbReference type="Pfam" id="PF00155">
    <property type="entry name" value="Aminotran_1_2"/>
    <property type="match status" value="1"/>
</dbReference>
<dbReference type="Gene3D" id="3.40.640.10">
    <property type="entry name" value="Type I PLP-dependent aspartate aminotransferase-like (Major domain)"/>
    <property type="match status" value="1"/>
</dbReference>
<proteinExistence type="inferred from homology"/>
<accession>A0ABP3UFW3</accession>
<dbReference type="RefSeq" id="WP_343914234.1">
    <property type="nucleotide sequence ID" value="NZ_BAAAGE010000005.1"/>
</dbReference>
<evidence type="ECO:0000256" key="2">
    <source>
        <dbReference type="ARBA" id="ARBA00022576"/>
    </source>
</evidence>
<dbReference type="InterPro" id="IPR050106">
    <property type="entry name" value="HistidinolP_aminotransfase"/>
</dbReference>
<sequence>MTNTHINRREWLKKGVLTLGSIALIPSDIWANTVIEAQRHNQKFLYQNSLFDEFTPPELPDLSTVKARLIWNENPYGPSKKAAKAFQERVFDGNHYSWKALYQLIEKIATKEQVKPNQIMMGPGSSDLLEKTALVLFPEKGGNVVSADPCYMSLVHVAKACGGNWKSIKLTKDYQHDLDAMEEAIDEQTKLVYITNPNNPTATITDAKKLKDFCARVSEKVPVFIDEAYIELSDAGHKNSMVSLVAEGKNVMVARTFSKIHGMAGLRIGYMMASEPLLEKIQKITRGGMGITGPTIAAASASMDDTEFLDSCKQKIAEGRTYTTNFLKDMGIECMPSQTNFLMFPIQLDGNEFLEKIYAEKVVARAFRFWDQNWCRVSIGTMEEMKIFTKTISEILA</sequence>
<dbReference type="PANTHER" id="PTHR43643">
    <property type="entry name" value="HISTIDINOL-PHOSPHATE AMINOTRANSFERASE 2"/>
    <property type="match status" value="1"/>
</dbReference>
<gene>
    <name evidence="6" type="ORF">GCM10009430_42230</name>
</gene>
<feature type="domain" description="Aminotransferase class I/classII large" evidence="5">
    <location>
        <begin position="71"/>
        <end position="390"/>
    </location>
</feature>
<evidence type="ECO:0000256" key="1">
    <source>
        <dbReference type="ARBA" id="ARBA00007970"/>
    </source>
</evidence>
<dbReference type="EMBL" id="BAAAGE010000005">
    <property type="protein sequence ID" value="GAA0730750.1"/>
    <property type="molecule type" value="Genomic_DNA"/>
</dbReference>
<comment type="similarity">
    <text evidence="1">Belongs to the class-II pyridoxal-phosphate-dependent aminotransferase family. Histidinol-phosphate aminotransferase subfamily.</text>
</comment>
<organism evidence="6 7">
    <name type="scientific">Aquimarina litoralis</name>
    <dbReference type="NCBI Taxonomy" id="584605"/>
    <lineage>
        <taxon>Bacteria</taxon>
        <taxon>Pseudomonadati</taxon>
        <taxon>Bacteroidota</taxon>
        <taxon>Flavobacteriia</taxon>
        <taxon>Flavobacteriales</taxon>
        <taxon>Flavobacteriaceae</taxon>
        <taxon>Aquimarina</taxon>
    </lineage>
</organism>
<reference evidence="7" key="1">
    <citation type="journal article" date="2019" name="Int. J. Syst. Evol. Microbiol.">
        <title>The Global Catalogue of Microorganisms (GCM) 10K type strain sequencing project: providing services to taxonomists for standard genome sequencing and annotation.</title>
        <authorList>
            <consortium name="The Broad Institute Genomics Platform"/>
            <consortium name="The Broad Institute Genome Sequencing Center for Infectious Disease"/>
            <person name="Wu L."/>
            <person name="Ma J."/>
        </authorList>
    </citation>
    <scope>NUCLEOTIDE SEQUENCE [LARGE SCALE GENOMIC DNA]</scope>
    <source>
        <strain evidence="7">JCM 15974</strain>
    </source>
</reference>
<keyword evidence="4" id="KW-0663">Pyridoxal phosphate</keyword>
<dbReference type="SUPFAM" id="SSF53383">
    <property type="entry name" value="PLP-dependent transferases"/>
    <property type="match status" value="1"/>
</dbReference>
<dbReference type="PANTHER" id="PTHR43643:SF3">
    <property type="entry name" value="HISTIDINOL-PHOSPHATE AMINOTRANSFERASE"/>
    <property type="match status" value="1"/>
</dbReference>
<dbReference type="InterPro" id="IPR004839">
    <property type="entry name" value="Aminotransferase_I/II_large"/>
</dbReference>
<comment type="caution">
    <text evidence="6">The sequence shown here is derived from an EMBL/GenBank/DDBJ whole genome shotgun (WGS) entry which is preliminary data.</text>
</comment>
<dbReference type="Gene3D" id="3.90.1150.10">
    <property type="entry name" value="Aspartate Aminotransferase, domain 1"/>
    <property type="match status" value="1"/>
</dbReference>
<dbReference type="CDD" id="cd00609">
    <property type="entry name" value="AAT_like"/>
    <property type="match status" value="1"/>
</dbReference>
<evidence type="ECO:0000256" key="4">
    <source>
        <dbReference type="ARBA" id="ARBA00022898"/>
    </source>
</evidence>
<dbReference type="InterPro" id="IPR015424">
    <property type="entry name" value="PyrdxlP-dep_Trfase"/>
</dbReference>
<protein>
    <submittedName>
        <fullName evidence="6">Histidinol-phosphate transaminase</fullName>
    </submittedName>
</protein>
<evidence type="ECO:0000259" key="5">
    <source>
        <dbReference type="Pfam" id="PF00155"/>
    </source>
</evidence>
<evidence type="ECO:0000313" key="6">
    <source>
        <dbReference type="EMBL" id="GAA0730750.1"/>
    </source>
</evidence>
<keyword evidence="2" id="KW-0032">Aminotransferase</keyword>
<dbReference type="InterPro" id="IPR015421">
    <property type="entry name" value="PyrdxlP-dep_Trfase_major"/>
</dbReference>